<evidence type="ECO:0000256" key="2">
    <source>
        <dbReference type="ARBA" id="ARBA00022475"/>
    </source>
</evidence>
<feature type="transmembrane region" description="Helical" evidence="6">
    <location>
        <begin position="276"/>
        <end position="296"/>
    </location>
</feature>
<dbReference type="InterPro" id="IPR050833">
    <property type="entry name" value="Poly_Biosynth_Transport"/>
</dbReference>
<dbReference type="Proteomes" id="UP000295706">
    <property type="component" value="Unassembled WGS sequence"/>
</dbReference>
<keyword evidence="2" id="KW-1003">Cell membrane</keyword>
<dbReference type="GO" id="GO:0005886">
    <property type="term" value="C:plasma membrane"/>
    <property type="evidence" value="ECO:0007669"/>
    <property type="project" value="UniProtKB-SubCell"/>
</dbReference>
<feature type="transmembrane region" description="Helical" evidence="6">
    <location>
        <begin position="67"/>
        <end position="87"/>
    </location>
</feature>
<comment type="subcellular location">
    <subcellularLocation>
        <location evidence="1">Cell membrane</location>
        <topology evidence="1">Multi-pass membrane protein</topology>
    </subcellularLocation>
</comment>
<dbReference type="AlphaFoldDB" id="A0A4R4K224"/>
<evidence type="ECO:0000313" key="8">
    <source>
        <dbReference type="Proteomes" id="UP000295706"/>
    </source>
</evidence>
<feature type="transmembrane region" description="Helical" evidence="6">
    <location>
        <begin position="484"/>
        <end position="502"/>
    </location>
</feature>
<organism evidence="7 8">
    <name type="scientific">Arundinibacter roseus</name>
    <dbReference type="NCBI Taxonomy" id="2070510"/>
    <lineage>
        <taxon>Bacteria</taxon>
        <taxon>Pseudomonadati</taxon>
        <taxon>Bacteroidota</taxon>
        <taxon>Cytophagia</taxon>
        <taxon>Cytophagales</taxon>
        <taxon>Spirosomataceae</taxon>
        <taxon>Arundinibacter</taxon>
    </lineage>
</organism>
<dbReference type="EMBL" id="SMJU01000014">
    <property type="protein sequence ID" value="TDB61374.1"/>
    <property type="molecule type" value="Genomic_DNA"/>
</dbReference>
<dbReference type="PANTHER" id="PTHR30250:SF11">
    <property type="entry name" value="O-ANTIGEN TRANSPORTER-RELATED"/>
    <property type="match status" value="1"/>
</dbReference>
<evidence type="ECO:0000256" key="6">
    <source>
        <dbReference type="SAM" id="Phobius"/>
    </source>
</evidence>
<feature type="transmembrane region" description="Helical" evidence="6">
    <location>
        <begin position="389"/>
        <end position="406"/>
    </location>
</feature>
<protein>
    <submittedName>
        <fullName evidence="7">Polysaccharide biosynthesis protein</fullName>
    </submittedName>
</protein>
<feature type="transmembrane region" description="Helical" evidence="6">
    <location>
        <begin position="360"/>
        <end position="383"/>
    </location>
</feature>
<comment type="caution">
    <text evidence="7">The sequence shown here is derived from an EMBL/GenBank/DDBJ whole genome shotgun (WGS) entry which is preliminary data.</text>
</comment>
<sequence length="559" mass="62380">MKLGLAPTMLRIFKGKRFLYKCSKSRQMPVWLSSIVRQSYGFSRISPSQISVCSMGIIIRQGLKSSVVTYAGVAIGIINMLILYNRFLSQEQLGLYASTLLTFPIVYMSFALLGVPSVAVRFHSQFQTQTARRQLFTFILVTPFVGLLGFIFLYLAFKPFYLNFYQEHSPLLVKYYYVFIPLTVGMVYLLALEAYSRIHLRIVVPSLIREIGLRLLNSVVVILFGFQLISFDTMVNLTVVSYGLAVVAMLVYLYTQGNLFTTLDFGFIRHPAFGDMWRYGLWVILGGASAALMPHIEKILLPGFAGGLSSTAIFDLASRIALVISIPRNSIVMISAPIISRAFQENDLAQIDTIYKKSSLNLFIIGVFLLLGIWVNIDSIFAIIPKSDLYAPGKYVVLMVGLSRIADMMTGLNTEILTNSRYYRYDIVFIVLFTFLLMASNFYLIPRYGYNGAAAASLFSVVIYNGVKLAFIRYKLGIQPFTSQTLLVILLGGCAFLAATYLPVPDATTLAGRLTGLLLRSVAVGIIFGGGILAFRVSEDISAGFWMAWKMVKQKVGRR</sequence>
<proteinExistence type="predicted"/>
<dbReference type="OrthoDB" id="88014at2"/>
<feature type="transmembrane region" description="Helical" evidence="6">
    <location>
        <begin position="135"/>
        <end position="155"/>
    </location>
</feature>
<keyword evidence="4 6" id="KW-1133">Transmembrane helix</keyword>
<keyword evidence="5 6" id="KW-0472">Membrane</keyword>
<accession>A0A4R4K224</accession>
<keyword evidence="3 6" id="KW-0812">Transmembrane</keyword>
<feature type="transmembrane region" description="Helical" evidence="6">
    <location>
        <begin position="427"/>
        <end position="446"/>
    </location>
</feature>
<dbReference type="PANTHER" id="PTHR30250">
    <property type="entry name" value="PST FAMILY PREDICTED COLANIC ACID TRANSPORTER"/>
    <property type="match status" value="1"/>
</dbReference>
<evidence type="ECO:0000313" key="7">
    <source>
        <dbReference type="EMBL" id="TDB61374.1"/>
    </source>
</evidence>
<feature type="transmembrane region" description="Helical" evidence="6">
    <location>
        <begin position="452"/>
        <end position="472"/>
    </location>
</feature>
<evidence type="ECO:0000256" key="5">
    <source>
        <dbReference type="ARBA" id="ARBA00023136"/>
    </source>
</evidence>
<feature type="transmembrane region" description="Helical" evidence="6">
    <location>
        <begin position="207"/>
        <end position="229"/>
    </location>
</feature>
<evidence type="ECO:0000256" key="4">
    <source>
        <dbReference type="ARBA" id="ARBA00022989"/>
    </source>
</evidence>
<evidence type="ECO:0000256" key="1">
    <source>
        <dbReference type="ARBA" id="ARBA00004651"/>
    </source>
</evidence>
<feature type="transmembrane region" description="Helical" evidence="6">
    <location>
        <begin position="175"/>
        <end position="195"/>
    </location>
</feature>
<name>A0A4R4K224_9BACT</name>
<feature type="transmembrane region" description="Helical" evidence="6">
    <location>
        <begin position="522"/>
        <end position="549"/>
    </location>
</feature>
<feature type="transmembrane region" description="Helical" evidence="6">
    <location>
        <begin position="93"/>
        <end position="115"/>
    </location>
</feature>
<evidence type="ECO:0000256" key="3">
    <source>
        <dbReference type="ARBA" id="ARBA00022692"/>
    </source>
</evidence>
<reference evidence="7 8" key="1">
    <citation type="submission" date="2019-02" db="EMBL/GenBank/DDBJ databases">
        <title>Arundinibacter roseus gen. nov., sp. nov., a new member of the family Cytophagaceae.</title>
        <authorList>
            <person name="Szuroczki S."/>
            <person name="Khayer B."/>
            <person name="Sproer C."/>
            <person name="Toumi M."/>
            <person name="Szabo A."/>
            <person name="Felfoldi T."/>
            <person name="Schumann P."/>
            <person name="Toth E."/>
        </authorList>
    </citation>
    <scope>NUCLEOTIDE SEQUENCE [LARGE SCALE GENOMIC DNA]</scope>
    <source>
        <strain evidence="7 8">DMA-k-7a</strain>
    </source>
</reference>
<keyword evidence="8" id="KW-1185">Reference proteome</keyword>
<gene>
    <name evidence="7" type="ORF">EZE20_19410</name>
</gene>